<sequence length="57" mass="6975">MSKQFSDVYWKAFFKDAYSKNDMQAVKNGFRCMECFEAQTERLKAWFKEYLREQEGE</sequence>
<organism evidence="1 2">
    <name type="scientific">Aeromonas phage 25AhydR2PP</name>
    <dbReference type="NCBI Taxonomy" id="2163976"/>
    <lineage>
        <taxon>Viruses</taxon>
        <taxon>Duplodnaviria</taxon>
        <taxon>Heunggongvirae</taxon>
        <taxon>Uroviricota</taxon>
        <taxon>Caudoviricetes</taxon>
        <taxon>Autographivirales</taxon>
        <taxon>Autonotataviridae</taxon>
        <taxon>Aerosvirus</taxon>
        <taxon>Aerosvirus av25AhydR2PP</taxon>
    </lineage>
</organism>
<dbReference type="Proteomes" id="UP000246930">
    <property type="component" value="Segment"/>
</dbReference>
<evidence type="ECO:0000313" key="1">
    <source>
        <dbReference type="EMBL" id="AWH15416.1"/>
    </source>
</evidence>
<reference evidence="1" key="1">
    <citation type="submission" date="2018-03" db="EMBL/GenBank/DDBJ databases">
        <title>Complete genome sequences of new Aeromonas and Pseudomonas phages promising in phage therapy dedicated to aquaculture.</title>
        <authorList>
            <person name="Kolsut J."/>
            <person name="Wojcik E."/>
            <person name="Wojtasik A."/>
            <person name="Dastych J."/>
        </authorList>
    </citation>
    <scope>NUCLEOTIDE SEQUENCE [LARGE SCALE GENOMIC DNA]</scope>
</reference>
<dbReference type="GeneID" id="54991740"/>
<protein>
    <submittedName>
        <fullName evidence="1">Uncharacterized protein</fullName>
    </submittedName>
</protein>
<dbReference type="RefSeq" id="YP_009801229.1">
    <property type="nucleotide sequence ID" value="NC_047966.1"/>
</dbReference>
<keyword evidence="2" id="KW-1185">Reference proteome</keyword>
<accession>A0A2S1PFS1</accession>
<evidence type="ECO:0000313" key="2">
    <source>
        <dbReference type="Proteomes" id="UP000246930"/>
    </source>
</evidence>
<dbReference type="KEGG" id="vg:54991740"/>
<name>A0A2S1PFS1_9CAUD</name>
<proteinExistence type="predicted"/>
<dbReference type="EMBL" id="MH179473">
    <property type="protein sequence ID" value="AWH15416.1"/>
    <property type="molecule type" value="Genomic_DNA"/>
</dbReference>